<evidence type="ECO:0000256" key="9">
    <source>
        <dbReference type="SAM" id="Coils"/>
    </source>
</evidence>
<feature type="region of interest" description="Disordered" evidence="10">
    <location>
        <begin position="1096"/>
        <end position="1159"/>
    </location>
</feature>
<keyword evidence="4" id="KW-0433">Leucine-rich repeat</keyword>
<dbReference type="Gene3D" id="3.80.10.10">
    <property type="entry name" value="Ribonuclease Inhibitor"/>
    <property type="match status" value="2"/>
</dbReference>
<feature type="compositionally biased region" description="Polar residues" evidence="10">
    <location>
        <begin position="1887"/>
        <end position="1896"/>
    </location>
</feature>
<feature type="compositionally biased region" description="Polar residues" evidence="10">
    <location>
        <begin position="638"/>
        <end position="647"/>
    </location>
</feature>
<evidence type="ECO:0000256" key="8">
    <source>
        <dbReference type="ARBA" id="ARBA00024433"/>
    </source>
</evidence>
<feature type="region of interest" description="Disordered" evidence="10">
    <location>
        <begin position="502"/>
        <end position="533"/>
    </location>
</feature>
<feature type="compositionally biased region" description="Low complexity" evidence="10">
    <location>
        <begin position="1541"/>
        <end position="1550"/>
    </location>
</feature>
<keyword evidence="12" id="KW-1185">Reference proteome</keyword>
<dbReference type="EMBL" id="LR824027">
    <property type="protein sequence ID" value="CAH0597577.1"/>
    <property type="molecule type" value="Genomic_DNA"/>
</dbReference>
<dbReference type="SMART" id="SM00365">
    <property type="entry name" value="LRR_SD22"/>
    <property type="match status" value="4"/>
</dbReference>
<dbReference type="OrthoDB" id="1904536at2759"/>
<dbReference type="PANTHER" id="PTHR45973:SF9">
    <property type="entry name" value="LEUCINE-RICH REPEAT-CONTAINING PROTEIN 46"/>
    <property type="match status" value="1"/>
</dbReference>
<evidence type="ECO:0000256" key="5">
    <source>
        <dbReference type="ARBA" id="ARBA00022737"/>
    </source>
</evidence>
<comment type="similarity">
    <text evidence="3">Belongs to the DNAAF1 family.</text>
</comment>
<keyword evidence="5" id="KW-0677">Repeat</keyword>
<evidence type="ECO:0000256" key="3">
    <source>
        <dbReference type="ARBA" id="ARBA00006453"/>
    </source>
</evidence>
<feature type="coiled-coil region" evidence="9">
    <location>
        <begin position="536"/>
        <end position="563"/>
    </location>
</feature>
<feature type="compositionally biased region" description="Polar residues" evidence="10">
    <location>
        <begin position="1659"/>
        <end position="1672"/>
    </location>
</feature>
<gene>
    <name evidence="11" type="ORF">CINC_LOCUS7676</name>
</gene>
<feature type="region of interest" description="Disordered" evidence="10">
    <location>
        <begin position="338"/>
        <end position="360"/>
    </location>
</feature>
<feature type="compositionally biased region" description="Acidic residues" evidence="10">
    <location>
        <begin position="1099"/>
        <end position="1111"/>
    </location>
</feature>
<evidence type="ECO:0000256" key="6">
    <source>
        <dbReference type="ARBA" id="ARBA00023069"/>
    </source>
</evidence>
<reference evidence="11" key="1">
    <citation type="submission" date="2021-12" db="EMBL/GenBank/DDBJ databases">
        <authorList>
            <person name="King R."/>
        </authorList>
    </citation>
    <scope>NUCLEOTIDE SEQUENCE</scope>
</reference>
<evidence type="ECO:0000256" key="10">
    <source>
        <dbReference type="SAM" id="MobiDB-lite"/>
    </source>
</evidence>
<feature type="region of interest" description="Disordered" evidence="10">
    <location>
        <begin position="721"/>
        <end position="762"/>
    </location>
</feature>
<dbReference type="FunFam" id="3.80.10.10:FF:000166">
    <property type="entry name" value="Dynein assembly factor 1, axonemal"/>
    <property type="match status" value="1"/>
</dbReference>
<feature type="compositionally biased region" description="Polar residues" evidence="10">
    <location>
        <begin position="341"/>
        <end position="360"/>
    </location>
</feature>
<comment type="function">
    <text evidence="1">Cilium-specific protein required for cilia structures.</text>
</comment>
<feature type="compositionally biased region" description="Basic and acidic residues" evidence="10">
    <location>
        <begin position="1555"/>
        <end position="1564"/>
    </location>
</feature>
<feature type="compositionally biased region" description="Basic and acidic residues" evidence="10">
    <location>
        <begin position="1875"/>
        <end position="1885"/>
    </location>
</feature>
<feature type="region of interest" description="Disordered" evidence="10">
    <location>
        <begin position="1032"/>
        <end position="1081"/>
    </location>
</feature>
<feature type="coiled-coil region" evidence="9">
    <location>
        <begin position="466"/>
        <end position="493"/>
    </location>
</feature>
<feature type="compositionally biased region" description="Polar residues" evidence="10">
    <location>
        <begin position="1569"/>
        <end position="1593"/>
    </location>
</feature>
<accession>A0A9P0BWC7</accession>
<evidence type="ECO:0000256" key="2">
    <source>
        <dbReference type="ARBA" id="ARBA00004138"/>
    </source>
</evidence>
<feature type="compositionally biased region" description="Basic and acidic residues" evidence="10">
    <location>
        <begin position="1594"/>
        <end position="1625"/>
    </location>
</feature>
<feature type="region of interest" description="Disordered" evidence="10">
    <location>
        <begin position="1309"/>
        <end position="1379"/>
    </location>
</feature>
<feature type="coiled-coil region" evidence="9">
    <location>
        <begin position="667"/>
        <end position="697"/>
    </location>
</feature>
<dbReference type="PANTHER" id="PTHR45973">
    <property type="entry name" value="PROTEIN PHOSPHATASE 1 REGULATORY SUBUNIT SDS22-RELATED"/>
    <property type="match status" value="1"/>
</dbReference>
<dbReference type="Pfam" id="PF14580">
    <property type="entry name" value="LRR_9"/>
    <property type="match status" value="1"/>
</dbReference>
<dbReference type="PROSITE" id="PS51450">
    <property type="entry name" value="LRR"/>
    <property type="match status" value="4"/>
</dbReference>
<proteinExistence type="inferred from homology"/>
<protein>
    <recommendedName>
        <fullName evidence="8">Dynein axonemal assembly factor 1 homolog</fullName>
    </recommendedName>
</protein>
<feature type="compositionally biased region" description="Basic and acidic residues" evidence="10">
    <location>
        <begin position="743"/>
        <end position="762"/>
    </location>
</feature>
<keyword evidence="9" id="KW-0175">Coiled coil</keyword>
<dbReference type="SUPFAM" id="SSF52075">
    <property type="entry name" value="Outer arm dynein light chain 1"/>
    <property type="match status" value="1"/>
</dbReference>
<feature type="compositionally biased region" description="Basic and acidic residues" evidence="10">
    <location>
        <begin position="1032"/>
        <end position="1057"/>
    </location>
</feature>
<feature type="region of interest" description="Disordered" evidence="10">
    <location>
        <begin position="1527"/>
        <end position="1672"/>
    </location>
</feature>
<comment type="subcellular location">
    <subcellularLocation>
        <location evidence="2">Cell projection</location>
        <location evidence="2">Cilium</location>
    </subcellularLocation>
</comment>
<organism evidence="11 12">
    <name type="scientific">Chrysodeixis includens</name>
    <name type="common">Soybean looper</name>
    <name type="synonym">Pseudoplusia includens</name>
    <dbReference type="NCBI Taxonomy" id="689277"/>
    <lineage>
        <taxon>Eukaryota</taxon>
        <taxon>Metazoa</taxon>
        <taxon>Ecdysozoa</taxon>
        <taxon>Arthropoda</taxon>
        <taxon>Hexapoda</taxon>
        <taxon>Insecta</taxon>
        <taxon>Pterygota</taxon>
        <taxon>Neoptera</taxon>
        <taxon>Endopterygota</taxon>
        <taxon>Lepidoptera</taxon>
        <taxon>Glossata</taxon>
        <taxon>Ditrysia</taxon>
        <taxon>Noctuoidea</taxon>
        <taxon>Noctuidae</taxon>
        <taxon>Plusiinae</taxon>
        <taxon>Chrysodeixis</taxon>
    </lineage>
</organism>
<dbReference type="InterPro" id="IPR050576">
    <property type="entry name" value="Cilia_flagella_integrity"/>
</dbReference>
<sequence>MEVPDGLKDPEYIKKKREELQIFFQDAKLPKEVIDRAIENELKPLTDGLNRPYIAASNSGEVKTEAEVMAGQPFTTIEDHNKPLTLEEIKEMLKDNPIIVEKARQIQIMGHNESFNKQVAMPLDEINLTQYSDMRKELDAVVGDREKTNKLNYKHMLALMNSVADYKAKCANQSEPAPAEKVELDSDSDEKEYEAIEKVVSQYTTKSYETRYQETKDMLLKMADNYDEPQTSHETVEITKNPVLKDSSVQLIKGQIRRSVFEEVKEKYAINESMNIPLKDNPVTPDLSGINKKKPEKPKVQEEDIINVEEVFPKSFQAKLKDTERALREINSVLDSVPPKLSTTSDSLNEGDANSTMDKNNLQIKEEAPEVVTDKKQSENSIQIESPGVISQNVTQEVVNQNEPEQMTTAQKFDEKMERTLHNALESIFDATGNGEQENNEMEFKEMKNLARNIVEGAENLSTLIREDITNKLNSMNELLNDVNEALENSKKSNLAYQKIKEEGEMHDIQTESKSQEADELDNSQVDEPPVSDPQLDSIHDAISKLNCELKGHEERINQSKALYEKRNTECKTFIKEVDEILLKSHEILHPMKQKMENEAKNAKNVVVNAEPTADNKNDNDKGGKTRKELWDVDLSQPGENSDTMTDTQKREAERNKRIDNLLYGIKDKMRDNKEVLRLANNLLRREENRKKSLLENPKIRELATTEEIDVKAQGDFAGTVEAQSSEKGLPELTDGSELETEEDKKKRAEAKKKQEDAEKERLRQREFQRKVERDLEDMNKVPRMTKEFIRNHCRQNKLYCTPYLNDILYLHFKGFSKIENLDEYVGLKCIFLENNGIQRIEGLDTLAELKCLYLHYNVVRKIENLNGCPKLDTLNLDHNFVSKIENLDVVPDLHTLSIAHNMLSSVDDLSELKFCNNLSVLDLSYNRLEDPLIVDVLADMILLKVLVLTGNPVVRNIPAYRKTLTLRLKELLNLDNRPVFPRDRACAEAWQRGGVQEEIAERKRWIAKDQEKVMQSVRYLIKMRDEKRAIRDAKEKEEREKNGLPPKEDEKPEETGQKSIAAAPEDEEAEGPSILEQKFGPIEVKVKEGVAIDMLSGSEEEDSTSEDSSGDSDKDDGPETSKIEWSQLDRGRHLIQEIKNEAPPPPPEDYWYGYGNIKPKNQIRDNISDCEAINNLLFNQTPHVERRGVTKILEDSKNRKQKAKITEISPDEDKPMVVAEKKSLVEIIDSHDHKTEENNDSNENKVVIEDVTETKSEVIEKMNTPENTEKVTAELTKQAKVIEETCSTGIILEGNKIIDLDKKIVTEKQVSKSKKKMNKIPIREIPLETQQSQDTPPAKAEEGKETEGDGDAEGEEKCGDQEDSNASTSQGGGEVYSCDQTEGAGMALVNYMHKMNNEEFDDELLDLEPSAEDLEIFAELEQEQIERQARIDRGEPAVDPMKLYDKEKMEAYYKEMERTPAHLVKEKTMYTTYRNDNAFDRVALSQLTAGDKPDETKIKLTHVPGAVLLQYVDNRSPVTDVQYEIGEEEVDSAPSSGETDSINILSDDNSSGEETLKEIERQYKKPSNRPTTASKTKLSQNKTGVNNTSTADKVNRGSAKDNRSERKPSGKKRDDGGDGKKDKQASGQCHSNVEEPVQGSQAEGGEGTPNEAADIGPQGQSANENTLPSSYDTMLNIDRDEAKKSIISTINSYEDNRYPSQGVNANTLENARIEENVASEILDRTLQYEERELFRQYDELTNHMGNIENRTNRMIEYISDGLGNKDYLPIASGIIEGTIFLLAEQRYRPRDDVEGGDVDPNAEPGPPEPPSDDPETTLIAGHDTSVSLEDTLTEENASRLASIVEDDSGIGNDVAFNDSAENNDKFDDDTPGTSKDEKDGKETVETLGNTGSGDASYSKRVEKDVDFEVDSIENEGELDDSKVFESVLGDNDVSTEDLFEDCVDEPTAEASDNSNAASNFNRVDENYSLEMKLALGIEDGKI</sequence>
<feature type="compositionally biased region" description="Basic and acidic residues" evidence="10">
    <location>
        <begin position="502"/>
        <end position="517"/>
    </location>
</feature>
<feature type="region of interest" description="Disordered" evidence="10">
    <location>
        <begin position="609"/>
        <end position="654"/>
    </location>
</feature>
<evidence type="ECO:0000313" key="12">
    <source>
        <dbReference type="Proteomes" id="UP001154114"/>
    </source>
</evidence>
<feature type="region of interest" description="Disordered" evidence="10">
    <location>
        <begin position="1850"/>
        <end position="1900"/>
    </location>
</feature>
<feature type="region of interest" description="Disordered" evidence="10">
    <location>
        <begin position="1791"/>
        <end position="1820"/>
    </location>
</feature>
<feature type="compositionally biased region" description="Basic and acidic residues" evidence="10">
    <location>
        <begin position="1112"/>
        <end position="1141"/>
    </location>
</feature>
<evidence type="ECO:0000256" key="7">
    <source>
        <dbReference type="ARBA" id="ARBA00023273"/>
    </source>
</evidence>
<evidence type="ECO:0000256" key="4">
    <source>
        <dbReference type="ARBA" id="ARBA00022614"/>
    </source>
</evidence>
<dbReference type="InterPro" id="IPR032675">
    <property type="entry name" value="LRR_dom_sf"/>
</dbReference>
<keyword evidence="6" id="KW-0969">Cilium</keyword>
<evidence type="ECO:0000256" key="1">
    <source>
        <dbReference type="ARBA" id="ARBA00003843"/>
    </source>
</evidence>
<dbReference type="Proteomes" id="UP001154114">
    <property type="component" value="Chromosome 24"/>
</dbReference>
<name>A0A9P0BWC7_CHRIL</name>
<keyword evidence="7" id="KW-0966">Cell projection</keyword>
<evidence type="ECO:0000313" key="11">
    <source>
        <dbReference type="EMBL" id="CAH0597577.1"/>
    </source>
</evidence>
<dbReference type="InterPro" id="IPR001611">
    <property type="entry name" value="Leu-rich_rpt"/>
</dbReference>
<feature type="compositionally biased region" description="Basic and acidic residues" evidence="10">
    <location>
        <begin position="614"/>
        <end position="631"/>
    </location>
</feature>
<dbReference type="GO" id="GO:0005929">
    <property type="term" value="C:cilium"/>
    <property type="evidence" value="ECO:0007669"/>
    <property type="project" value="UniProtKB-SubCell"/>
</dbReference>